<evidence type="ECO:0000256" key="1">
    <source>
        <dbReference type="ARBA" id="ARBA00004201"/>
    </source>
</evidence>
<feature type="region of interest" description="Disordered" evidence="8">
    <location>
        <begin position="1317"/>
        <end position="1346"/>
    </location>
</feature>
<gene>
    <name evidence="11" type="ORF">CBR_g8647</name>
</gene>
<feature type="compositionally biased region" description="Low complexity" evidence="8">
    <location>
        <begin position="225"/>
        <end position="251"/>
    </location>
</feature>
<accession>A0A388JS93</accession>
<feature type="compositionally biased region" description="Low complexity" evidence="8">
    <location>
        <begin position="134"/>
        <end position="169"/>
    </location>
</feature>
<feature type="region of interest" description="Disordered" evidence="8">
    <location>
        <begin position="1206"/>
        <end position="1255"/>
    </location>
</feature>
<dbReference type="STRING" id="69332.A0A388JS93"/>
<dbReference type="GO" id="GO:0031087">
    <property type="term" value="P:deadenylation-independent decapping of nuclear-transcribed mRNA"/>
    <property type="evidence" value="ECO:0007669"/>
    <property type="project" value="InterPro"/>
</dbReference>
<dbReference type="Gene3D" id="1.10.220.100">
    <property type="entry name" value="conserved c-terminal region of ge- 1"/>
    <property type="match status" value="1"/>
</dbReference>
<evidence type="ECO:0000256" key="2">
    <source>
        <dbReference type="ARBA" id="ARBA00009639"/>
    </source>
</evidence>
<feature type="compositionally biased region" description="Low complexity" evidence="8">
    <location>
        <begin position="1132"/>
        <end position="1145"/>
    </location>
</feature>
<feature type="compositionally biased region" description="Low complexity" evidence="8">
    <location>
        <begin position="201"/>
        <end position="218"/>
    </location>
</feature>
<evidence type="ECO:0000256" key="3">
    <source>
        <dbReference type="ARBA" id="ARBA00022490"/>
    </source>
</evidence>
<dbReference type="Gene3D" id="2.130.10.10">
    <property type="entry name" value="YVTN repeat-like/Quinoprotein amine dehydrogenase"/>
    <property type="match status" value="1"/>
</dbReference>
<feature type="compositionally biased region" description="Low complexity" evidence="8">
    <location>
        <begin position="112"/>
        <end position="126"/>
    </location>
</feature>
<evidence type="ECO:0000256" key="8">
    <source>
        <dbReference type="SAM" id="MobiDB-lite"/>
    </source>
</evidence>
<dbReference type="PROSITE" id="PS50294">
    <property type="entry name" value="WD_REPEATS_REGION"/>
    <property type="match status" value="1"/>
</dbReference>
<dbReference type="FunFam" id="1.10.220.100:FF:000001">
    <property type="entry name" value="Enhancer of mRNA-decapping protein 4"/>
    <property type="match status" value="1"/>
</dbReference>
<dbReference type="InterPro" id="IPR032401">
    <property type="entry name" value="EDC4_WD40"/>
</dbReference>
<evidence type="ECO:0000313" key="12">
    <source>
        <dbReference type="Proteomes" id="UP000265515"/>
    </source>
</evidence>
<dbReference type="Gramene" id="GBG60627">
    <property type="protein sequence ID" value="GBG60627"/>
    <property type="gene ID" value="CBR_g8647"/>
</dbReference>
<comment type="caution">
    <text evidence="11">The sequence shown here is derived from an EMBL/GenBank/DDBJ whole genome shotgun (WGS) entry which is preliminary data.</text>
</comment>
<dbReference type="PANTHER" id="PTHR15598">
    <property type="entry name" value="ENHANCER OF MRNA-DECAPPING PROTEIN 4"/>
    <property type="match status" value="1"/>
</dbReference>
<feature type="compositionally biased region" description="Gly residues" evidence="8">
    <location>
        <begin position="1036"/>
        <end position="1056"/>
    </location>
</feature>
<dbReference type="InterPro" id="IPR036322">
    <property type="entry name" value="WD40_repeat_dom_sf"/>
</dbReference>
<sequence length="1799" mass="188037">MGGGKPSMSAPANFATMQGGMQPQQLSSTSAPPQTMGRHAHESAPAGPSQPQPGMNSHFFLHHDYAPPPPPPTQAPSGGSASYSGPQANAPLPLPPGPYSSSAPAVLGHMPQQQQQQQQQQQGQQQLSGLSPEGQRQGQQQQQQSQGQPQAVQQSQVGGRGSSGSSAAATLDGALLMRILTSQSSIDRSHGAGPTSMMNVATPSSQSMPPAAAAAQTGSKGGEGTSTSSSSCLQLQHQQQQQPSLSLSLGTSGAGGGEDESRRGDVAGPPSSGTAGISAASLQQSVMAGEDATATGPGDGGGPSGVEGSICGMGSGAVASASPSVLNSAPLLPTSLSRVGRKAMGRVLTGTHVQFDIDRRQPGEAQPQLEVSPITVYGSEYVLALGRHIAVNKNYICYGLRQGTIRILNINTALRALLRGHTQRVTDLAFFAEDVHLLASAGADGRVFVRRIEEVSEEGMGQIVEQVIAGLHFTGAVEFHNLRVAWHRHQQDVLMVAVGCYLCYVEAGRVAMGSSPGGVVEVDVRQPPDGVFVMGGHSGDIMDVVVSVSGDLTATSAKDGQVRIWDVDRRAVAVLTPHAGLPVSGVAFLAPQDRPASTALITGGPLNREIKLWVPVSSDPSDNYRCVQTLELTSSSSEDVEKAFFNQIAVLPKVGLVLLANAKRNAIYAVRVDYGEWPMDGEMRMTYLAEFCVTMPILSFTASSDGYEGGEGQVQIYCVQTQAIQQYALDLCQCQPNESRPAPLGLAVTAPPLVPVVPIPSIAVPSLVAMLPNQRQFQVTDMKSSVQMSQPLVASAGKPSPSAPVPYEATALEGSAVGGAQEVVGRVPMLSELESVFARSSKEDRSGEKVGGGESREVVGMRGMDGDDVNEVVEQMAGRRGDRELERLEEKVGRARSRSPRRSRSPVSRRITVKDVIDNLGVGGGGDEDARSFGAFVTGPSPPPVMEPGFEPTAPPAHLLTPSELMNMVARSVQHSEASRKPANRMQDGDLAEGGGASGLAGSARGGLKVTPGGKAEVLPSTGKEETEDVLKNAKGGPGSAGAGGGGGGGGGGGASLGQTEIIGQRGAKEREVAVDADRVLRPDWKSGRKVAIKGGMEEASSVSKDAKERESGSKRTLENGESLEVTGGGQMAAAADGNNQASAAVMRESTSVEKQRDVTAGDGREAGVEQGYVSIREVDAALSASACAPPDLDLGSFASRDDVDAPKRWHGKKAVSSMSSGGGGGGGKHQASAAALSQPHSASPFLSSDSSSESSAQAAEMAKALAAGTSASSGGLSGAAAAASVQCAMPGRMASPPPSQATAAFSCGAGIPLPSSSMEHSSGASSLMGTRHAVQDSSLPAHSLRGSSEEVALTKALPTMVAVSMAGDALLAQMKQMQESMQALVDAQKEIARQLPQQVATAVSKEGKRIEVALGQRMEKVIKANADAQYARIQEETVKREKMETEKVQKITAALTQAISRDIPIGLEKSLKKEFAALGPAVAKQLLPPLSDVFQKFVMDKVAPQMDKALSVKLESVLVKQMQTLQLQTQGQMQTIVKQALQDSMRSHFQQTVIPSFETACKTMFEQMDQAFRTGMQEHTSHAQQQLASSHTALASTLQETVANASALTTTLRTDIADSHRKLLTMLETASSRVMGMPKQSNGGLPDKVLSLQLVEESLDPTIELSRLVAERKYEDAFNKALSQSNVAVVSWLCSQIDASALFGIQPLPLSQGVLLALVQQLGCDLKNDTARKLVWIQQAALALNPQDPLLARHMRGILEQLYQHLHQQVPLLNNNADMAGKLRLVIHLVNSLLVSCK</sequence>
<feature type="compositionally biased region" description="Polar residues" evidence="8">
    <location>
        <begin position="15"/>
        <end position="33"/>
    </location>
</feature>
<dbReference type="InterPro" id="IPR015943">
    <property type="entry name" value="WD40/YVTN_repeat-like_dom_sf"/>
</dbReference>
<dbReference type="PROSITE" id="PS00678">
    <property type="entry name" value="WD_REPEATS_1"/>
    <property type="match status" value="1"/>
</dbReference>
<evidence type="ECO:0000313" key="11">
    <source>
        <dbReference type="EMBL" id="GBG60627.1"/>
    </source>
</evidence>
<reference evidence="11 12" key="1">
    <citation type="journal article" date="2018" name="Cell">
        <title>The Chara Genome: Secondary Complexity and Implications for Plant Terrestrialization.</title>
        <authorList>
            <person name="Nishiyama T."/>
            <person name="Sakayama H."/>
            <person name="Vries J.D."/>
            <person name="Buschmann H."/>
            <person name="Saint-Marcoux D."/>
            <person name="Ullrich K.K."/>
            <person name="Haas F.B."/>
            <person name="Vanderstraeten L."/>
            <person name="Becker D."/>
            <person name="Lang D."/>
            <person name="Vosolsobe S."/>
            <person name="Rombauts S."/>
            <person name="Wilhelmsson P.K.I."/>
            <person name="Janitza P."/>
            <person name="Kern R."/>
            <person name="Heyl A."/>
            <person name="Rumpler F."/>
            <person name="Villalobos L.I.A.C."/>
            <person name="Clay J.M."/>
            <person name="Skokan R."/>
            <person name="Toyoda A."/>
            <person name="Suzuki Y."/>
            <person name="Kagoshima H."/>
            <person name="Schijlen E."/>
            <person name="Tajeshwar N."/>
            <person name="Catarino B."/>
            <person name="Hetherington A.J."/>
            <person name="Saltykova A."/>
            <person name="Bonnot C."/>
            <person name="Breuninger H."/>
            <person name="Symeonidi A."/>
            <person name="Radhakrishnan G.V."/>
            <person name="Van Nieuwerburgh F."/>
            <person name="Deforce D."/>
            <person name="Chang C."/>
            <person name="Karol K.G."/>
            <person name="Hedrich R."/>
            <person name="Ulvskov P."/>
            <person name="Glockner G."/>
            <person name="Delwiche C.F."/>
            <person name="Petrasek J."/>
            <person name="Van de Peer Y."/>
            <person name="Friml J."/>
            <person name="Beilby M."/>
            <person name="Dolan L."/>
            <person name="Kohara Y."/>
            <person name="Sugano S."/>
            <person name="Fujiyama A."/>
            <person name="Delaux P.-M."/>
            <person name="Quint M."/>
            <person name="TheiBen G."/>
            <person name="Hagemann M."/>
            <person name="Harholt J."/>
            <person name="Dunand C."/>
            <person name="Zachgo S."/>
            <person name="Langdale J."/>
            <person name="Maumus F."/>
            <person name="Straeten D.V.D."/>
            <person name="Gould S.B."/>
            <person name="Rensing S.A."/>
        </authorList>
    </citation>
    <scope>NUCLEOTIDE SEQUENCE [LARGE SCALE GENOMIC DNA]</scope>
    <source>
        <strain evidence="11 12">S276</strain>
    </source>
</reference>
<proteinExistence type="inferred from homology"/>
<dbReference type="OrthoDB" id="21128at2759"/>
<dbReference type="OMA" id="HEMPEVH"/>
<keyword evidence="3" id="KW-0963">Cytoplasm</keyword>
<dbReference type="Proteomes" id="UP000265515">
    <property type="component" value="Unassembled WGS sequence"/>
</dbReference>
<organism evidence="11 12">
    <name type="scientific">Chara braunii</name>
    <name type="common">Braun's stonewort</name>
    <dbReference type="NCBI Taxonomy" id="69332"/>
    <lineage>
        <taxon>Eukaryota</taxon>
        <taxon>Viridiplantae</taxon>
        <taxon>Streptophyta</taxon>
        <taxon>Charophyceae</taxon>
        <taxon>Charales</taxon>
        <taxon>Characeae</taxon>
        <taxon>Chara</taxon>
    </lineage>
</organism>
<feature type="compositionally biased region" description="Low complexity" evidence="8">
    <location>
        <begin position="1317"/>
        <end position="1327"/>
    </location>
</feature>
<feature type="compositionally biased region" description="Polar residues" evidence="8">
    <location>
        <begin position="271"/>
        <end position="286"/>
    </location>
</feature>
<dbReference type="InterPro" id="IPR049404">
    <property type="entry name" value="EDC4_C"/>
</dbReference>
<keyword evidence="4 7" id="KW-0853">WD repeat</keyword>
<feature type="compositionally biased region" description="Basic and acidic residues" evidence="8">
    <location>
        <begin position="1105"/>
        <end position="1119"/>
    </location>
</feature>
<feature type="region of interest" description="Disordered" evidence="8">
    <location>
        <begin position="185"/>
        <end position="309"/>
    </location>
</feature>
<dbReference type="EMBL" id="BFEA01000012">
    <property type="protein sequence ID" value="GBG60627.1"/>
    <property type="molecule type" value="Genomic_DNA"/>
</dbReference>
<dbReference type="PANTHER" id="PTHR15598:SF5">
    <property type="entry name" value="ENHANCER OF MRNA-DECAPPING PROTEIN 4"/>
    <property type="match status" value="1"/>
</dbReference>
<feature type="repeat" description="WD" evidence="7">
    <location>
        <begin position="534"/>
        <end position="575"/>
    </location>
</feature>
<feature type="region of interest" description="Disordered" evidence="8">
    <location>
        <begin position="972"/>
        <end position="1071"/>
    </location>
</feature>
<comment type="similarity">
    <text evidence="2">Belongs to the WD repeat EDC4 family.</text>
</comment>
<dbReference type="GO" id="GO:0000932">
    <property type="term" value="C:P-body"/>
    <property type="evidence" value="ECO:0007669"/>
    <property type="project" value="UniProtKB-SubCell"/>
</dbReference>
<feature type="region of interest" description="Disordered" evidence="8">
    <location>
        <begin position="1"/>
        <end position="169"/>
    </location>
</feature>
<dbReference type="InterPro" id="IPR045152">
    <property type="entry name" value="EDC4-like"/>
</dbReference>
<name>A0A388JS93_CHABU</name>
<dbReference type="PROSITE" id="PS50082">
    <property type="entry name" value="WD_REPEATS_2"/>
    <property type="match status" value="1"/>
</dbReference>
<keyword evidence="5" id="KW-0677">Repeat</keyword>
<feature type="compositionally biased region" description="Low complexity" evidence="8">
    <location>
        <begin position="1230"/>
        <end position="1255"/>
    </location>
</feature>
<evidence type="ECO:0000256" key="4">
    <source>
        <dbReference type="ARBA" id="ARBA00022574"/>
    </source>
</evidence>
<protein>
    <submittedName>
        <fullName evidence="11">Uncharacterized protein</fullName>
    </submittedName>
</protein>
<dbReference type="Pfam" id="PF21289">
    <property type="entry name" value="EDC4_C"/>
    <property type="match status" value="1"/>
</dbReference>
<feature type="region of interest" description="Disordered" evidence="8">
    <location>
        <begin position="1088"/>
        <end position="1168"/>
    </location>
</feature>
<feature type="domain" description="Enhancer of mRNA-decapping protein 4 C-terminal" evidence="10">
    <location>
        <begin position="1668"/>
        <end position="1777"/>
    </location>
</feature>
<dbReference type="InterPro" id="IPR019775">
    <property type="entry name" value="WD40_repeat_CS"/>
</dbReference>
<evidence type="ECO:0000256" key="7">
    <source>
        <dbReference type="PROSITE-ProRule" id="PRU00221"/>
    </source>
</evidence>
<evidence type="ECO:0000259" key="9">
    <source>
        <dbReference type="Pfam" id="PF16529"/>
    </source>
</evidence>
<feature type="compositionally biased region" description="Gly residues" evidence="8">
    <location>
        <begin position="297"/>
        <end position="309"/>
    </location>
</feature>
<evidence type="ECO:0000256" key="5">
    <source>
        <dbReference type="ARBA" id="ARBA00022737"/>
    </source>
</evidence>
<feature type="compositionally biased region" description="Basic and acidic residues" evidence="8">
    <location>
        <begin position="1023"/>
        <end position="1032"/>
    </location>
</feature>
<keyword evidence="6" id="KW-0175">Coiled coil</keyword>
<feature type="compositionally biased region" description="Low complexity" evidence="8">
    <location>
        <begin position="75"/>
        <end position="91"/>
    </location>
</feature>
<dbReference type="SMART" id="SM00320">
    <property type="entry name" value="WD40"/>
    <property type="match status" value="3"/>
</dbReference>
<evidence type="ECO:0000259" key="10">
    <source>
        <dbReference type="Pfam" id="PF21289"/>
    </source>
</evidence>
<dbReference type="InterPro" id="IPR044938">
    <property type="entry name" value="EDC4_C_sf"/>
</dbReference>
<dbReference type="SUPFAM" id="SSF50978">
    <property type="entry name" value="WD40 repeat-like"/>
    <property type="match status" value="1"/>
</dbReference>
<feature type="compositionally biased region" description="Basic and acidic residues" evidence="8">
    <location>
        <begin position="1151"/>
        <end position="1168"/>
    </location>
</feature>
<keyword evidence="12" id="KW-1185">Reference proteome</keyword>
<comment type="subcellular location">
    <subcellularLocation>
        <location evidence="1">Cytoplasm</location>
        <location evidence="1">P-body</location>
    </subcellularLocation>
</comment>
<feature type="domain" description="Enhancer of mRNA-decapping protein 4 WD40 repeat region" evidence="9">
    <location>
        <begin position="372"/>
        <end position="671"/>
    </location>
</feature>
<feature type="region of interest" description="Disordered" evidence="8">
    <location>
        <begin position="838"/>
        <end position="862"/>
    </location>
</feature>
<dbReference type="Pfam" id="PF16529">
    <property type="entry name" value="Ge1_WD40"/>
    <property type="match status" value="1"/>
</dbReference>
<evidence type="ECO:0000256" key="6">
    <source>
        <dbReference type="ARBA" id="ARBA00023054"/>
    </source>
</evidence>
<dbReference type="InterPro" id="IPR001680">
    <property type="entry name" value="WD40_rpt"/>
</dbReference>